<keyword evidence="5" id="KW-0408">Iron</keyword>
<feature type="domain" description="Radical SAM core" evidence="7">
    <location>
        <begin position="136"/>
        <end position="370"/>
    </location>
</feature>
<keyword evidence="2" id="KW-0004">4Fe-4S</keyword>
<dbReference type="PROSITE" id="PS51918">
    <property type="entry name" value="RADICAL_SAM"/>
    <property type="match status" value="1"/>
</dbReference>
<dbReference type="InterPro" id="IPR023885">
    <property type="entry name" value="4Fe4S-binding_SPASM_dom"/>
</dbReference>
<dbReference type="Proteomes" id="UP001055102">
    <property type="component" value="Unassembled WGS sequence"/>
</dbReference>
<name>A0ABQ4SYQ9_9HYPH</name>
<dbReference type="EMBL" id="BPQR01000035">
    <property type="protein sequence ID" value="GJE06801.1"/>
    <property type="molecule type" value="Genomic_DNA"/>
</dbReference>
<dbReference type="Pfam" id="PF04055">
    <property type="entry name" value="Radical_SAM"/>
    <property type="match status" value="1"/>
</dbReference>
<evidence type="ECO:0000313" key="8">
    <source>
        <dbReference type="EMBL" id="GJE06801.1"/>
    </source>
</evidence>
<evidence type="ECO:0000259" key="7">
    <source>
        <dbReference type="PROSITE" id="PS51918"/>
    </source>
</evidence>
<comment type="cofactor">
    <cofactor evidence="1">
        <name>[4Fe-4S] cluster</name>
        <dbReference type="ChEBI" id="CHEBI:49883"/>
    </cofactor>
</comment>
<accession>A0ABQ4SYQ9</accession>
<dbReference type="NCBIfam" id="TIGR04085">
    <property type="entry name" value="rSAM_more_4Fe4S"/>
    <property type="match status" value="1"/>
</dbReference>
<evidence type="ECO:0000313" key="9">
    <source>
        <dbReference type="Proteomes" id="UP001055102"/>
    </source>
</evidence>
<keyword evidence="3" id="KW-0949">S-adenosyl-L-methionine</keyword>
<dbReference type="InterPro" id="IPR058240">
    <property type="entry name" value="rSAM_sf"/>
</dbReference>
<organism evidence="8 9">
    <name type="scientific">Methylobacterium jeotgali</name>
    <dbReference type="NCBI Taxonomy" id="381630"/>
    <lineage>
        <taxon>Bacteria</taxon>
        <taxon>Pseudomonadati</taxon>
        <taxon>Pseudomonadota</taxon>
        <taxon>Alphaproteobacteria</taxon>
        <taxon>Hyphomicrobiales</taxon>
        <taxon>Methylobacteriaceae</taxon>
        <taxon>Methylobacterium</taxon>
    </lineage>
</organism>
<reference evidence="8" key="2">
    <citation type="submission" date="2021-08" db="EMBL/GenBank/DDBJ databases">
        <authorList>
            <person name="Tani A."/>
            <person name="Ola A."/>
            <person name="Ogura Y."/>
            <person name="Katsura K."/>
            <person name="Hayashi T."/>
        </authorList>
    </citation>
    <scope>NUCLEOTIDE SEQUENCE</scope>
    <source>
        <strain evidence="8">LMG 23639</strain>
    </source>
</reference>
<dbReference type="PANTHER" id="PTHR43787:SF3">
    <property type="entry name" value="ARYLSULFATASE REGULATORY PROTEIN"/>
    <property type="match status" value="1"/>
</dbReference>
<evidence type="ECO:0000256" key="4">
    <source>
        <dbReference type="ARBA" id="ARBA00022723"/>
    </source>
</evidence>
<dbReference type="SFLD" id="SFLDG01067">
    <property type="entry name" value="SPASM/twitch_domain_containing"/>
    <property type="match status" value="1"/>
</dbReference>
<dbReference type="PANTHER" id="PTHR43787">
    <property type="entry name" value="FEMO COFACTOR BIOSYNTHESIS PROTEIN NIFB-RELATED"/>
    <property type="match status" value="1"/>
</dbReference>
<dbReference type="InterPro" id="IPR007197">
    <property type="entry name" value="rSAM"/>
</dbReference>
<proteinExistence type="predicted"/>
<dbReference type="SUPFAM" id="SSF102114">
    <property type="entry name" value="Radical SAM enzymes"/>
    <property type="match status" value="1"/>
</dbReference>
<reference evidence="8" key="1">
    <citation type="journal article" date="2021" name="Front. Microbiol.">
        <title>Comprehensive Comparative Genomics and Phenotyping of Methylobacterium Species.</title>
        <authorList>
            <person name="Alessa O."/>
            <person name="Ogura Y."/>
            <person name="Fujitani Y."/>
            <person name="Takami H."/>
            <person name="Hayashi T."/>
            <person name="Sahin N."/>
            <person name="Tani A."/>
        </authorList>
    </citation>
    <scope>NUCLEOTIDE SEQUENCE</scope>
    <source>
        <strain evidence="8">LMG 23639</strain>
    </source>
</reference>
<keyword evidence="4" id="KW-0479">Metal-binding</keyword>
<comment type="caution">
    <text evidence="8">The sequence shown here is derived from an EMBL/GenBank/DDBJ whole genome shotgun (WGS) entry which is preliminary data.</text>
</comment>
<evidence type="ECO:0000256" key="1">
    <source>
        <dbReference type="ARBA" id="ARBA00001966"/>
    </source>
</evidence>
<evidence type="ECO:0000256" key="5">
    <source>
        <dbReference type="ARBA" id="ARBA00023004"/>
    </source>
</evidence>
<protein>
    <submittedName>
        <fullName evidence="8">GTP 3',8-cyclase</fullName>
    </submittedName>
</protein>
<sequence>MLDFDHHGLRGTEDDLAGLDAAGAKALETAARETLSRVQRRGGPSTGRYRLSAYDIPVRLADGSALLFNARTRSLILLSPEEAEAYHALRDGAGDGFEPGAVADRLLLQALLGGGHAVGAGVDELALVRQSYEAARAAPNSLTLTIAPTMACNFACGYCFQGLAKPTKKMTREVQDAIIAFVKAKKDLKSLSVVWYGGEPLMGKDSIFRLSDLLIAHCDKHKIGYSAGIVSNAWFLDGEMAAQLYARRVKWVQVTIDGDRDTHDRMRPLTSGGRTFDRILDNIEQSLDATPISIQARVNVGQSNVDGAGAMLDGFHARRLAQRGNFHVYFAPIEASTPESGSAFEEKLSRADFNRKVLALEGRARELGFAGIQTAPGGFSGLCVAASKGGYVVNGNGDVHKCWETAHDASKRTGSIFEPERLHESVNASLWEQWTPFDNATCSSCKILPMCGGFCAHRFIYASPGETALPCPSWKWNTAEYVFSRARSLGVVGADQWLPEEATVEAKQSGERQSPASLQASQARVLEKVGALRGRTLDRDMLFAGEAALETVPATEATPEPAVP</sequence>
<dbReference type="SFLD" id="SFLDS00029">
    <property type="entry name" value="Radical_SAM"/>
    <property type="match status" value="1"/>
</dbReference>
<dbReference type="InterPro" id="IPR013785">
    <property type="entry name" value="Aldolase_TIM"/>
</dbReference>
<dbReference type="Gene3D" id="3.20.20.70">
    <property type="entry name" value="Aldolase class I"/>
    <property type="match status" value="1"/>
</dbReference>
<keyword evidence="6" id="KW-0411">Iron-sulfur</keyword>
<evidence type="ECO:0000256" key="2">
    <source>
        <dbReference type="ARBA" id="ARBA00022485"/>
    </source>
</evidence>
<keyword evidence="9" id="KW-1185">Reference proteome</keyword>
<dbReference type="RefSeq" id="WP_238275692.1">
    <property type="nucleotide sequence ID" value="NZ_BPQR01000035.1"/>
</dbReference>
<evidence type="ECO:0000256" key="3">
    <source>
        <dbReference type="ARBA" id="ARBA00022691"/>
    </source>
</evidence>
<gene>
    <name evidence="8" type="primary">moaA_3</name>
    <name evidence="8" type="ORF">AOPFMNJM_2123</name>
</gene>
<evidence type="ECO:0000256" key="6">
    <source>
        <dbReference type="ARBA" id="ARBA00023014"/>
    </source>
</evidence>
<dbReference type="CDD" id="cd01335">
    <property type="entry name" value="Radical_SAM"/>
    <property type="match status" value="1"/>
</dbReference>